<evidence type="ECO:0000313" key="14">
    <source>
        <dbReference type="Proteomes" id="UP000196573"/>
    </source>
</evidence>
<dbReference type="GO" id="GO:0034040">
    <property type="term" value="F:ATPase-coupled lipid transmembrane transporter activity"/>
    <property type="evidence" value="ECO:0007669"/>
    <property type="project" value="TreeGrafter"/>
</dbReference>
<feature type="domain" description="ABC transporter" evidence="10">
    <location>
        <begin position="476"/>
        <end position="711"/>
    </location>
</feature>
<evidence type="ECO:0000256" key="5">
    <source>
        <dbReference type="ARBA" id="ARBA00022741"/>
    </source>
</evidence>
<dbReference type="CDD" id="cd18783">
    <property type="entry name" value="ABC_6TM_PrtD_LapB_HlyB_like"/>
    <property type="match status" value="1"/>
</dbReference>
<dbReference type="GO" id="GO:0005886">
    <property type="term" value="C:plasma membrane"/>
    <property type="evidence" value="ECO:0007669"/>
    <property type="project" value="UniProtKB-SubCell"/>
</dbReference>
<keyword evidence="6 13" id="KW-0067">ATP-binding</keyword>
<dbReference type="PANTHER" id="PTHR24221:SF647">
    <property type="entry name" value="BLL6336 PROTEIN"/>
    <property type="match status" value="1"/>
</dbReference>
<dbReference type="GO" id="GO:0140359">
    <property type="term" value="F:ABC-type transporter activity"/>
    <property type="evidence" value="ECO:0007669"/>
    <property type="project" value="InterPro"/>
</dbReference>
<name>A0A1X7AEU5_9GAMM</name>
<dbReference type="InterPro" id="IPR011527">
    <property type="entry name" value="ABC1_TM_dom"/>
</dbReference>
<gene>
    <name evidence="13" type="primary">apxIB_1</name>
    <name evidence="13" type="ORF">EHSB41UT_00548</name>
</gene>
<comment type="subcellular location">
    <subcellularLocation>
        <location evidence="1">Cell membrane</location>
        <topology evidence="1">Multi-pass membrane protein</topology>
    </subcellularLocation>
</comment>
<keyword evidence="4 9" id="KW-0812">Transmembrane</keyword>
<dbReference type="Proteomes" id="UP000196573">
    <property type="component" value="Unassembled WGS sequence"/>
</dbReference>
<dbReference type="Pfam" id="PF00664">
    <property type="entry name" value="ABC_membrane"/>
    <property type="match status" value="1"/>
</dbReference>
<keyword evidence="3" id="KW-1003">Cell membrane</keyword>
<dbReference type="InterPro" id="IPR003593">
    <property type="entry name" value="AAA+_ATPase"/>
</dbReference>
<dbReference type="InterPro" id="IPR039421">
    <property type="entry name" value="Type_1_exporter"/>
</dbReference>
<evidence type="ECO:0000259" key="11">
    <source>
        <dbReference type="PROSITE" id="PS50929"/>
    </source>
</evidence>
<evidence type="ECO:0000256" key="7">
    <source>
        <dbReference type="ARBA" id="ARBA00022989"/>
    </source>
</evidence>
<proteinExistence type="predicted"/>
<dbReference type="Gene3D" id="3.90.70.10">
    <property type="entry name" value="Cysteine proteinases"/>
    <property type="match status" value="1"/>
</dbReference>
<feature type="domain" description="ABC transmembrane type-1" evidence="11">
    <location>
        <begin position="169"/>
        <end position="444"/>
    </location>
</feature>
<evidence type="ECO:0000256" key="4">
    <source>
        <dbReference type="ARBA" id="ARBA00022692"/>
    </source>
</evidence>
<dbReference type="SUPFAM" id="SSF90123">
    <property type="entry name" value="ABC transporter transmembrane region"/>
    <property type="match status" value="1"/>
</dbReference>
<evidence type="ECO:0000256" key="3">
    <source>
        <dbReference type="ARBA" id="ARBA00022475"/>
    </source>
</evidence>
<dbReference type="Gene3D" id="3.40.50.300">
    <property type="entry name" value="P-loop containing nucleotide triphosphate hydrolases"/>
    <property type="match status" value="1"/>
</dbReference>
<dbReference type="GO" id="GO:0005524">
    <property type="term" value="F:ATP binding"/>
    <property type="evidence" value="ECO:0007669"/>
    <property type="project" value="UniProtKB-KW"/>
</dbReference>
<dbReference type="InterPro" id="IPR027417">
    <property type="entry name" value="P-loop_NTPase"/>
</dbReference>
<dbReference type="SMART" id="SM00382">
    <property type="entry name" value="AAA"/>
    <property type="match status" value="1"/>
</dbReference>
<protein>
    <submittedName>
        <fullName evidence="13">Toxin RTX-I translocation ATP-binding protein</fullName>
    </submittedName>
</protein>
<feature type="transmembrane region" description="Helical" evidence="9">
    <location>
        <begin position="400"/>
        <end position="425"/>
    </location>
</feature>
<organism evidence="13 14">
    <name type="scientific">Parendozoicomonas haliclonae</name>
    <dbReference type="NCBI Taxonomy" id="1960125"/>
    <lineage>
        <taxon>Bacteria</taxon>
        <taxon>Pseudomonadati</taxon>
        <taxon>Pseudomonadota</taxon>
        <taxon>Gammaproteobacteria</taxon>
        <taxon>Oceanospirillales</taxon>
        <taxon>Endozoicomonadaceae</taxon>
        <taxon>Parendozoicomonas</taxon>
    </lineage>
</organism>
<keyword evidence="2" id="KW-0813">Transport</keyword>
<accession>A0A1X7AEU5</accession>
<feature type="transmembrane region" description="Helical" evidence="9">
    <location>
        <begin position="277"/>
        <end position="297"/>
    </location>
</feature>
<evidence type="ECO:0000256" key="9">
    <source>
        <dbReference type="SAM" id="Phobius"/>
    </source>
</evidence>
<evidence type="ECO:0000313" key="13">
    <source>
        <dbReference type="EMBL" id="SMA35599.1"/>
    </source>
</evidence>
<dbReference type="SUPFAM" id="SSF52540">
    <property type="entry name" value="P-loop containing nucleoside triphosphate hydrolases"/>
    <property type="match status" value="1"/>
</dbReference>
<evidence type="ECO:0000259" key="12">
    <source>
        <dbReference type="PROSITE" id="PS50990"/>
    </source>
</evidence>
<dbReference type="InterPro" id="IPR005074">
    <property type="entry name" value="Peptidase_C39"/>
</dbReference>
<dbReference type="AlphaFoldDB" id="A0A1X7AEU5"/>
<evidence type="ECO:0000256" key="8">
    <source>
        <dbReference type="ARBA" id="ARBA00023136"/>
    </source>
</evidence>
<dbReference type="FunFam" id="3.40.50.300:FF:000299">
    <property type="entry name" value="ABC transporter ATP-binding protein/permease"/>
    <property type="match status" value="1"/>
</dbReference>
<dbReference type="InterPro" id="IPR003439">
    <property type="entry name" value="ABC_transporter-like_ATP-bd"/>
</dbReference>
<dbReference type="GO" id="GO:0016887">
    <property type="term" value="F:ATP hydrolysis activity"/>
    <property type="evidence" value="ECO:0007669"/>
    <property type="project" value="InterPro"/>
</dbReference>
<dbReference type="Pfam" id="PF00005">
    <property type="entry name" value="ABC_tran"/>
    <property type="match status" value="1"/>
</dbReference>
<sequence>MGEGRSESSRGYPTAVDCLVILGRYHHLQLSPAQLNTSGSVWDSAEILRIARDCGLQASEQSVSWEQLPALGTAMPVMVPLANGNSVVLSGFRQNRSGELMALISDPLSERKELLEVGREEFCGVWQETIILVKPLLQTLEPPKAFDLRWLWQRLTEQKSVVAQVFSYSLVMHLLAFILPIFTMVVFDKVVGFEGYATLHLLFIAAIITLLLHGLLGLIRQQLILHASGRLDIVLAERAINSLLSLPLPFFQKLRSGQLIKQLQDADQVRQFVSGSLLFTLLETLAIVVLIPVLMLFSVPMTVMVLVFGGLIGLCSWIGLKLSREPVQQLNREEGERQARLVESVSGIETLKTLSLEQSQVRRWLDAAVRQMVLRRKVGSMGAVINEATQFLQRLMLLSIIWWGAQLVLAGEMTLGVLIAFNIMAGRISGPLVQLASLASRYQETATSARMLGKVLNHEPERLRTGGLSIPVKGALELDKVSFRYHAEQADYLSDISVKIRAGEKIGIVGASGAGKSTLARLLLGLLKPTSGTVRLDGYNLKEFDLNWLRSCVSGVFSDSRLFSGSVLDNLTMVAPSASREDVIACCRLTGAHTFIEQLPQGYDSQLDEGGLNLSTGQRQRLVLARALLANPQVLVMDEATSALDGESETQLWKNLPAISRGRTLIHISHRLSSMVMMDRVLVMESGKVVASGSHHQLLAGNAHYQKLWQAWTGAPVKTREVVHEP</sequence>
<reference evidence="13 14" key="1">
    <citation type="submission" date="2017-03" db="EMBL/GenBank/DDBJ databases">
        <authorList>
            <person name="Afonso C.L."/>
            <person name="Miller P.J."/>
            <person name="Scott M.A."/>
            <person name="Spackman E."/>
            <person name="Goraichik I."/>
            <person name="Dimitrov K.M."/>
            <person name="Suarez D.L."/>
            <person name="Swayne D.E."/>
        </authorList>
    </citation>
    <scope>NUCLEOTIDE SEQUENCE [LARGE SCALE GENOMIC DNA]</scope>
    <source>
        <strain evidence="13">SB41UT1</strain>
    </source>
</reference>
<feature type="domain" description="Peptidase C39" evidence="12">
    <location>
        <begin position="7"/>
        <end position="133"/>
    </location>
</feature>
<keyword evidence="7 9" id="KW-1133">Transmembrane helix</keyword>
<evidence type="ECO:0000259" key="10">
    <source>
        <dbReference type="PROSITE" id="PS50893"/>
    </source>
</evidence>
<dbReference type="PANTHER" id="PTHR24221">
    <property type="entry name" value="ATP-BINDING CASSETTE SUB-FAMILY B"/>
    <property type="match status" value="1"/>
</dbReference>
<dbReference type="PROSITE" id="PS50990">
    <property type="entry name" value="PEPTIDASE_C39"/>
    <property type="match status" value="1"/>
</dbReference>
<dbReference type="GO" id="GO:0008233">
    <property type="term" value="F:peptidase activity"/>
    <property type="evidence" value="ECO:0007669"/>
    <property type="project" value="InterPro"/>
</dbReference>
<keyword evidence="14" id="KW-1185">Reference proteome</keyword>
<dbReference type="OrthoDB" id="9806127at2"/>
<evidence type="ECO:0000256" key="6">
    <source>
        <dbReference type="ARBA" id="ARBA00022840"/>
    </source>
</evidence>
<dbReference type="PROSITE" id="PS50929">
    <property type="entry name" value="ABC_TM1F"/>
    <property type="match status" value="1"/>
</dbReference>
<dbReference type="InterPro" id="IPR036640">
    <property type="entry name" value="ABC1_TM_sf"/>
</dbReference>
<dbReference type="GO" id="GO:0006508">
    <property type="term" value="P:proteolysis"/>
    <property type="evidence" value="ECO:0007669"/>
    <property type="project" value="InterPro"/>
</dbReference>
<evidence type="ECO:0000256" key="2">
    <source>
        <dbReference type="ARBA" id="ARBA00022448"/>
    </source>
</evidence>
<feature type="transmembrane region" description="Helical" evidence="9">
    <location>
        <begin position="303"/>
        <end position="322"/>
    </location>
</feature>
<dbReference type="PROSITE" id="PS50893">
    <property type="entry name" value="ABC_TRANSPORTER_2"/>
    <property type="match status" value="1"/>
</dbReference>
<keyword evidence="8 9" id="KW-0472">Membrane</keyword>
<feature type="transmembrane region" description="Helical" evidence="9">
    <location>
        <begin position="165"/>
        <end position="187"/>
    </location>
</feature>
<keyword evidence="5" id="KW-0547">Nucleotide-binding</keyword>
<feature type="transmembrane region" description="Helical" evidence="9">
    <location>
        <begin position="199"/>
        <end position="219"/>
    </location>
</feature>
<dbReference type="Gene3D" id="1.20.1560.10">
    <property type="entry name" value="ABC transporter type 1, transmembrane domain"/>
    <property type="match status" value="1"/>
</dbReference>
<dbReference type="RefSeq" id="WP_087106622.1">
    <property type="nucleotide sequence ID" value="NZ_CBCSCN010000004.1"/>
</dbReference>
<dbReference type="EMBL" id="FWPT01000001">
    <property type="protein sequence ID" value="SMA35599.1"/>
    <property type="molecule type" value="Genomic_DNA"/>
</dbReference>
<evidence type="ECO:0000256" key="1">
    <source>
        <dbReference type="ARBA" id="ARBA00004651"/>
    </source>
</evidence>